<organism evidence="7 8">
    <name type="scientific">Trametes coccinea (strain BRFM310)</name>
    <name type="common">Pycnoporus coccineus</name>
    <dbReference type="NCBI Taxonomy" id="1353009"/>
    <lineage>
        <taxon>Eukaryota</taxon>
        <taxon>Fungi</taxon>
        <taxon>Dikarya</taxon>
        <taxon>Basidiomycota</taxon>
        <taxon>Agaricomycotina</taxon>
        <taxon>Agaricomycetes</taxon>
        <taxon>Polyporales</taxon>
        <taxon>Polyporaceae</taxon>
        <taxon>Trametes</taxon>
    </lineage>
</organism>
<feature type="region of interest" description="Disordered" evidence="4">
    <location>
        <begin position="611"/>
        <end position="670"/>
    </location>
</feature>
<proteinExistence type="inferred from homology"/>
<dbReference type="STRING" id="1353009.A0A1Y2INY9"/>
<dbReference type="SUPFAM" id="SSF56300">
    <property type="entry name" value="Metallo-dependent phosphatases"/>
    <property type="match status" value="1"/>
</dbReference>
<feature type="region of interest" description="Disordered" evidence="4">
    <location>
        <begin position="718"/>
        <end position="740"/>
    </location>
</feature>
<dbReference type="InterPro" id="IPR029052">
    <property type="entry name" value="Metallo-depent_PP-like"/>
</dbReference>
<evidence type="ECO:0000256" key="3">
    <source>
        <dbReference type="RuleBase" id="RU362119"/>
    </source>
</evidence>
<feature type="domain" description="Calcineurin-like phosphoesterase" evidence="5">
    <location>
        <begin position="7"/>
        <end position="240"/>
    </location>
</feature>
<evidence type="ECO:0000256" key="4">
    <source>
        <dbReference type="SAM" id="MobiDB-lite"/>
    </source>
</evidence>
<feature type="region of interest" description="Disordered" evidence="4">
    <location>
        <begin position="477"/>
        <end position="515"/>
    </location>
</feature>
<sequence>MTRLDLLHFNDVYRVQPFKVHPKSPETIDVTQWAAMLDDIREQWPLRPDGKRDGLVLFSGDVFSPSVESSVTRGSHMVPVMNAIGPDVTVTGNHDFDFGYPHLSKLIQDTNFPWILSNIIDTETSRIPDHLHEYYVFERAGIRIGVIGLVEKEWIATVSTWPPNFKYKDMAEVALDLSERLRDPEGEYKCDIIIALTHARVPNDIALAKKVNALSPSAQGTKSIDDLHGVDVIFGGHDHLYYISKGVTSWENFDLDQEILGAEEDHGDVLVIKSGTDFRDLSEVTLELADTPPGSVRRKVIKEIRGKHHETKPGSKKSERVVKLLEKLLSSVSSALKAPVAKTEVELDLRSSIIRVQETAAANWFADVLRHAYDDALCVQTGGGSDGVFICAGTLRGDSVYGPGLITLGDILEILPFEDPIVVLELDGETIWAALEASLETWPAQEGRFPVISGFRVSWDSRRPPGQRVLGVWLLQEPSSGSESTSRSPSRTPTHSGATSPALSHPGSASSSMTSLLQSTMNAMAQPSANLVDGDPIPRVKGGRMYSIVTRQYMADGHDGFLPLKGKRYLVDDESGQMMSAIVRKYLLGCRFVNRLSRMASTNHVELLDPETPRVVSREKARQAHATRRSRSKSRDRLSMLRSLSPTRGKGDNTPRAKSPVQRAKSPAGRIGDMWRRVAGLALRWSRGHYRDHLRVSGREHMSAVDCFDGDKMRKGEFEGEKAKLPDDKEQQTEEFDGSQEDLIVIHPIVDGRLKDEGRK</sequence>
<protein>
    <submittedName>
        <fullName evidence="7">Metallo-dependent phosphatase</fullName>
    </submittedName>
</protein>
<dbReference type="Gene3D" id="3.90.780.10">
    <property type="entry name" value="5'-Nucleotidase, C-terminal domain"/>
    <property type="match status" value="1"/>
</dbReference>
<name>A0A1Y2INY9_TRAC3</name>
<dbReference type="InterPro" id="IPR008334">
    <property type="entry name" value="5'-Nucleotdase_C"/>
</dbReference>
<reference evidence="7 8" key="1">
    <citation type="journal article" date="2015" name="Biotechnol. Biofuels">
        <title>Enhanced degradation of softwood versus hardwood by the white-rot fungus Pycnoporus coccineus.</title>
        <authorList>
            <person name="Couturier M."/>
            <person name="Navarro D."/>
            <person name="Chevret D."/>
            <person name="Henrissat B."/>
            <person name="Piumi F."/>
            <person name="Ruiz-Duenas F.J."/>
            <person name="Martinez A.T."/>
            <person name="Grigoriev I.V."/>
            <person name="Riley R."/>
            <person name="Lipzen A."/>
            <person name="Berrin J.G."/>
            <person name="Master E.R."/>
            <person name="Rosso M.N."/>
        </authorList>
    </citation>
    <scope>NUCLEOTIDE SEQUENCE [LARGE SCALE GENOMIC DNA]</scope>
    <source>
        <strain evidence="7 8">BRFM310</strain>
    </source>
</reference>
<feature type="compositionally biased region" description="Low complexity" evidence="4">
    <location>
        <begin position="477"/>
        <end position="497"/>
    </location>
</feature>
<keyword evidence="8" id="KW-1185">Reference proteome</keyword>
<evidence type="ECO:0000259" key="5">
    <source>
        <dbReference type="Pfam" id="PF00149"/>
    </source>
</evidence>
<dbReference type="PANTHER" id="PTHR11575:SF48">
    <property type="entry name" value="5'-NUCLEOTIDASE"/>
    <property type="match status" value="1"/>
</dbReference>
<dbReference type="GO" id="GO:0016787">
    <property type="term" value="F:hydrolase activity"/>
    <property type="evidence" value="ECO:0007669"/>
    <property type="project" value="UniProtKB-KW"/>
</dbReference>
<feature type="domain" description="5'-Nucleotidase C-terminal" evidence="6">
    <location>
        <begin position="340"/>
        <end position="472"/>
    </location>
</feature>
<feature type="compositionally biased region" description="Basic residues" evidence="4">
    <location>
        <begin position="623"/>
        <end position="632"/>
    </location>
</feature>
<evidence type="ECO:0000313" key="8">
    <source>
        <dbReference type="Proteomes" id="UP000193067"/>
    </source>
</evidence>
<dbReference type="Gene3D" id="3.60.21.10">
    <property type="match status" value="1"/>
</dbReference>
<dbReference type="InterPro" id="IPR036907">
    <property type="entry name" value="5'-Nucleotdase_C_sf"/>
</dbReference>
<accession>A0A1Y2INY9</accession>
<evidence type="ECO:0000259" key="6">
    <source>
        <dbReference type="Pfam" id="PF02872"/>
    </source>
</evidence>
<dbReference type="Proteomes" id="UP000193067">
    <property type="component" value="Unassembled WGS sequence"/>
</dbReference>
<dbReference type="AlphaFoldDB" id="A0A1Y2INY9"/>
<dbReference type="PANTHER" id="PTHR11575">
    <property type="entry name" value="5'-NUCLEOTIDASE-RELATED"/>
    <property type="match status" value="1"/>
</dbReference>
<dbReference type="Pfam" id="PF00149">
    <property type="entry name" value="Metallophos"/>
    <property type="match status" value="1"/>
</dbReference>
<dbReference type="PRINTS" id="PR01607">
    <property type="entry name" value="APYRASEFAMLY"/>
</dbReference>
<keyword evidence="3" id="KW-0547">Nucleotide-binding</keyword>
<evidence type="ECO:0000313" key="7">
    <source>
        <dbReference type="EMBL" id="OSD02817.1"/>
    </source>
</evidence>
<dbReference type="GO" id="GO:0000166">
    <property type="term" value="F:nucleotide binding"/>
    <property type="evidence" value="ECO:0007669"/>
    <property type="project" value="UniProtKB-KW"/>
</dbReference>
<gene>
    <name evidence="7" type="ORF">PYCCODRAFT_1435096</name>
</gene>
<comment type="similarity">
    <text evidence="1 3">Belongs to the 5'-nucleotidase family.</text>
</comment>
<dbReference type="EMBL" id="KZ084103">
    <property type="protein sequence ID" value="OSD02817.1"/>
    <property type="molecule type" value="Genomic_DNA"/>
</dbReference>
<dbReference type="OrthoDB" id="10252235at2759"/>
<dbReference type="InterPro" id="IPR004843">
    <property type="entry name" value="Calcineurin-like_PHP"/>
</dbReference>
<keyword evidence="2" id="KW-0732">Signal</keyword>
<dbReference type="SUPFAM" id="SSF55816">
    <property type="entry name" value="5'-nucleotidase (syn. UDP-sugar hydrolase), C-terminal domain"/>
    <property type="match status" value="1"/>
</dbReference>
<evidence type="ECO:0000256" key="1">
    <source>
        <dbReference type="ARBA" id="ARBA00006654"/>
    </source>
</evidence>
<dbReference type="InterPro" id="IPR006179">
    <property type="entry name" value="5_nucleotidase/apyrase"/>
</dbReference>
<dbReference type="GO" id="GO:0009166">
    <property type="term" value="P:nucleotide catabolic process"/>
    <property type="evidence" value="ECO:0007669"/>
    <property type="project" value="InterPro"/>
</dbReference>
<dbReference type="Pfam" id="PF02872">
    <property type="entry name" value="5_nucleotid_C"/>
    <property type="match status" value="1"/>
</dbReference>
<evidence type="ECO:0000256" key="2">
    <source>
        <dbReference type="ARBA" id="ARBA00022729"/>
    </source>
</evidence>
<feature type="compositionally biased region" description="Basic and acidic residues" evidence="4">
    <location>
        <begin position="718"/>
        <end position="732"/>
    </location>
</feature>
<keyword evidence="3" id="KW-0378">Hydrolase</keyword>